<keyword evidence="6" id="KW-0285">Flavoprotein</keyword>
<evidence type="ECO:0000256" key="9">
    <source>
        <dbReference type="ARBA" id="ARBA00022827"/>
    </source>
</evidence>
<keyword evidence="7" id="KW-0001">2Fe-2S</keyword>
<feature type="domain" description="2Fe-2S ferredoxin-type" evidence="16">
    <location>
        <begin position="305"/>
        <end position="398"/>
    </location>
</feature>
<dbReference type="CDD" id="cd06184">
    <property type="entry name" value="flavohem_like_fad_nad_binding"/>
    <property type="match status" value="1"/>
</dbReference>
<keyword evidence="12" id="KW-0408">Iron</keyword>
<keyword evidence="19" id="KW-1185">Reference proteome</keyword>
<dbReference type="GO" id="GO:0008941">
    <property type="term" value="F:nitric oxide dioxygenase NAD(P)H activity"/>
    <property type="evidence" value="ECO:0007669"/>
    <property type="project" value="UniProtKB-EC"/>
</dbReference>
<evidence type="ECO:0000256" key="3">
    <source>
        <dbReference type="ARBA" id="ARBA00006401"/>
    </source>
</evidence>
<comment type="similarity">
    <text evidence="3">In the C-terminal section; belongs to the flavoprotein pyridine nucleotide cytochrome reductase family.</text>
</comment>
<keyword evidence="5" id="KW-0349">Heme</keyword>
<dbReference type="InterPro" id="IPR017927">
    <property type="entry name" value="FAD-bd_FR_type"/>
</dbReference>
<dbReference type="GO" id="GO:0046872">
    <property type="term" value="F:metal ion binding"/>
    <property type="evidence" value="ECO:0007669"/>
    <property type="project" value="UniProtKB-KW"/>
</dbReference>
<dbReference type="SUPFAM" id="SSF52343">
    <property type="entry name" value="Ferredoxin reductase-like, C-terminal NADP-linked domain"/>
    <property type="match status" value="1"/>
</dbReference>
<evidence type="ECO:0000256" key="5">
    <source>
        <dbReference type="ARBA" id="ARBA00022617"/>
    </source>
</evidence>
<evidence type="ECO:0000256" key="2">
    <source>
        <dbReference type="ARBA" id="ARBA00001974"/>
    </source>
</evidence>
<dbReference type="Proteomes" id="UP000030460">
    <property type="component" value="Unassembled WGS sequence"/>
</dbReference>
<evidence type="ECO:0000259" key="16">
    <source>
        <dbReference type="PROSITE" id="PS51085"/>
    </source>
</evidence>
<dbReference type="RefSeq" id="WP_052147990.1">
    <property type="nucleotide sequence ID" value="NZ_CADFGF010000008.1"/>
</dbReference>
<keyword evidence="13" id="KW-0520">NAD</keyword>
<feature type="domain" description="FAD-binding FR-type" evidence="17">
    <location>
        <begin position="17"/>
        <end position="131"/>
    </location>
</feature>
<comment type="caution">
    <text evidence="18">The sequence shown here is derived from an EMBL/GenBank/DDBJ whole genome shotgun (WGS) entry which is preliminary data.</text>
</comment>
<dbReference type="PRINTS" id="PR00406">
    <property type="entry name" value="CYTB5RDTASE"/>
</dbReference>
<dbReference type="FunFam" id="3.40.50.80:FF:000010">
    <property type="entry name" value="Flavohemoprotein"/>
    <property type="match status" value="1"/>
</dbReference>
<comment type="cofactor">
    <cofactor evidence="2">
        <name>FAD</name>
        <dbReference type="ChEBI" id="CHEBI:57692"/>
    </cofactor>
</comment>
<comment type="catalytic activity">
    <reaction evidence="15">
        <text>2 nitric oxide + NADPH + 2 O2 = 2 nitrate + NADP(+) + H(+)</text>
        <dbReference type="Rhea" id="RHEA:19465"/>
        <dbReference type="ChEBI" id="CHEBI:15378"/>
        <dbReference type="ChEBI" id="CHEBI:15379"/>
        <dbReference type="ChEBI" id="CHEBI:16480"/>
        <dbReference type="ChEBI" id="CHEBI:17632"/>
        <dbReference type="ChEBI" id="CHEBI:57783"/>
        <dbReference type="ChEBI" id="CHEBI:58349"/>
        <dbReference type="EC" id="1.14.12.17"/>
    </reaction>
</comment>
<evidence type="ECO:0000313" key="18">
    <source>
        <dbReference type="EMBL" id="NLP62689.1"/>
    </source>
</evidence>
<dbReference type="EMBL" id="JTDB02000004">
    <property type="protein sequence ID" value="NLP62689.1"/>
    <property type="molecule type" value="Genomic_DNA"/>
</dbReference>
<evidence type="ECO:0000259" key="17">
    <source>
        <dbReference type="PROSITE" id="PS51384"/>
    </source>
</evidence>
<dbReference type="InterPro" id="IPR001433">
    <property type="entry name" value="OxRdtase_FAD/NAD-bd"/>
</dbReference>
<dbReference type="Gene3D" id="2.40.30.10">
    <property type="entry name" value="Translation factors"/>
    <property type="match status" value="1"/>
</dbReference>
<evidence type="ECO:0000256" key="4">
    <source>
        <dbReference type="ARBA" id="ARBA00012229"/>
    </source>
</evidence>
<dbReference type="Pfam" id="PF00970">
    <property type="entry name" value="FAD_binding_6"/>
    <property type="match status" value="1"/>
</dbReference>
<evidence type="ECO:0000313" key="19">
    <source>
        <dbReference type="Proteomes" id="UP000030460"/>
    </source>
</evidence>
<dbReference type="GO" id="GO:0051537">
    <property type="term" value="F:2 iron, 2 sulfur cluster binding"/>
    <property type="evidence" value="ECO:0007669"/>
    <property type="project" value="UniProtKB-KW"/>
</dbReference>
<evidence type="ECO:0000256" key="13">
    <source>
        <dbReference type="ARBA" id="ARBA00023027"/>
    </source>
</evidence>
<sequence length="403" mass="43501">MSDAGKTAAESASRAPTGFRRLRVSARTRESASIVSFELVPADGEALPPFAAGQFVTLRLPLPGGEWLLRTYSLSGDPADTTRWRISVKREPAPVGREDLEPGRGSSYLHDVVQVGDELDVAGPSGAFVCSDDTARPVVLMSGGVGLTPLVSMLHRLRAMEGARERRMYFIHACENGAVHAFGSEVQAVAAECPNVRVHTCYRQPRAQDRLAQSFDSEGLITRETLQGLLPLDDYEVYLCGPPAFMQANWRLLRSLGVARERIRYEFFGPATVLEADAEPEPTRETSSNEISGAKTKLEFDAHATTVRFHPDAEPVAWDDRCESLLELAEQHGYAVPFSCRIGICNTCVTPLAQGNIEYATAPLDPPAEGTVLLCCAKPAGHVTLALTGASVRSGAARSPQPA</sequence>
<dbReference type="SUPFAM" id="SSF54292">
    <property type="entry name" value="2Fe-2S ferredoxin-like"/>
    <property type="match status" value="1"/>
</dbReference>
<dbReference type="PROSITE" id="PS51085">
    <property type="entry name" value="2FE2S_FER_2"/>
    <property type="match status" value="1"/>
</dbReference>
<dbReference type="SUPFAM" id="SSF63380">
    <property type="entry name" value="Riboflavin synthase domain-like"/>
    <property type="match status" value="1"/>
</dbReference>
<dbReference type="EC" id="1.14.12.17" evidence="4"/>
<evidence type="ECO:0000256" key="11">
    <source>
        <dbReference type="ARBA" id="ARBA00023002"/>
    </source>
</evidence>
<proteinExistence type="inferred from homology"/>
<protein>
    <recommendedName>
        <fullName evidence="4">nitric oxide dioxygenase</fullName>
        <ecNumber evidence="4">1.14.12.17</ecNumber>
    </recommendedName>
</protein>
<evidence type="ECO:0000256" key="1">
    <source>
        <dbReference type="ARBA" id="ARBA00001970"/>
    </source>
</evidence>
<comment type="cofactor">
    <cofactor evidence="1">
        <name>heme b</name>
        <dbReference type="ChEBI" id="CHEBI:60344"/>
    </cofactor>
</comment>
<keyword evidence="9" id="KW-0274">FAD</keyword>
<dbReference type="Gene3D" id="3.40.50.80">
    <property type="entry name" value="Nucleotide-binding domain of ferredoxin-NADP reductase (FNR) module"/>
    <property type="match status" value="1"/>
</dbReference>
<name>A0A8T6ZGE2_9BURK</name>
<comment type="catalytic activity">
    <reaction evidence="14">
        <text>2 nitric oxide + NADH + 2 O2 = 2 nitrate + NAD(+) + H(+)</text>
        <dbReference type="Rhea" id="RHEA:19469"/>
        <dbReference type="ChEBI" id="CHEBI:15378"/>
        <dbReference type="ChEBI" id="CHEBI:15379"/>
        <dbReference type="ChEBI" id="CHEBI:16480"/>
        <dbReference type="ChEBI" id="CHEBI:17632"/>
        <dbReference type="ChEBI" id="CHEBI:57540"/>
        <dbReference type="ChEBI" id="CHEBI:57945"/>
        <dbReference type="EC" id="1.14.12.17"/>
    </reaction>
</comment>
<gene>
    <name evidence="18" type="ORF">NH14_016235</name>
</gene>
<dbReference type="InterPro" id="IPR036010">
    <property type="entry name" value="2Fe-2S_ferredoxin-like_sf"/>
</dbReference>
<reference evidence="18" key="2">
    <citation type="submission" date="2020-04" db="EMBL/GenBank/DDBJ databases">
        <authorList>
            <person name="Alexandrino P."/>
            <person name="Mendonca T."/>
            <person name="Guaman L."/>
            <person name="Cherix J."/>
            <person name="Lozano-Sakalauskas G."/>
            <person name="Fujita A."/>
            <person name="Filho E.R."/>
            <person name="Long P."/>
            <person name="Padilla G."/>
            <person name="Taciro M.K."/>
            <person name="Gomez J.G."/>
            <person name="Silva L.F."/>
            <person name="Torres M."/>
        </authorList>
    </citation>
    <scope>NUCLEOTIDE SEQUENCE</scope>
    <source>
        <strain evidence="18">LMG 19450</strain>
    </source>
</reference>
<evidence type="ECO:0000256" key="10">
    <source>
        <dbReference type="ARBA" id="ARBA00022857"/>
    </source>
</evidence>
<dbReference type="CDD" id="cd00207">
    <property type="entry name" value="fer2"/>
    <property type="match status" value="1"/>
</dbReference>
<dbReference type="Gene3D" id="3.10.20.30">
    <property type="match status" value="1"/>
</dbReference>
<dbReference type="InterPro" id="IPR039261">
    <property type="entry name" value="FNR_nucleotide-bd"/>
</dbReference>
<evidence type="ECO:0000256" key="7">
    <source>
        <dbReference type="ARBA" id="ARBA00022714"/>
    </source>
</evidence>
<keyword evidence="8" id="KW-0479">Metal-binding</keyword>
<reference evidence="18" key="1">
    <citation type="journal article" date="2015" name="Genome Announc.">
        <title>Draft Genome Sequence of the Polyhydroxyalkanoate-Producing Bacterium Burkholderia sacchari LMG 19450 Isolated from Brazilian Sugarcane Plantation Soil.</title>
        <authorList>
            <person name="Alexandrino P.M."/>
            <person name="Mendonca T.T."/>
            <person name="Guaman Bautista L.P."/>
            <person name="Cherix J."/>
            <person name="Lozano-Sakalauskas G.C."/>
            <person name="Fujita A."/>
            <person name="Ramos Filho E."/>
            <person name="Long P."/>
            <person name="Padilla G."/>
            <person name="Taciro M.K."/>
            <person name="Gomez J.G."/>
            <person name="Silva L.F."/>
        </authorList>
    </citation>
    <scope>NUCLEOTIDE SEQUENCE</scope>
    <source>
        <strain evidence="18">LMG 19450</strain>
    </source>
</reference>
<evidence type="ECO:0000256" key="6">
    <source>
        <dbReference type="ARBA" id="ARBA00022630"/>
    </source>
</evidence>
<dbReference type="PROSITE" id="PS51384">
    <property type="entry name" value="FAD_FR"/>
    <property type="match status" value="1"/>
</dbReference>
<dbReference type="PANTHER" id="PTHR47354:SF5">
    <property type="entry name" value="PROTEIN RFBI"/>
    <property type="match status" value="1"/>
</dbReference>
<dbReference type="OrthoDB" id="9796486at2"/>
<evidence type="ECO:0000256" key="14">
    <source>
        <dbReference type="ARBA" id="ARBA00048649"/>
    </source>
</evidence>
<organism evidence="18 19">
    <name type="scientific">Paraburkholderia sacchari</name>
    <dbReference type="NCBI Taxonomy" id="159450"/>
    <lineage>
        <taxon>Bacteria</taxon>
        <taxon>Pseudomonadati</taxon>
        <taxon>Pseudomonadota</taxon>
        <taxon>Betaproteobacteria</taxon>
        <taxon>Burkholderiales</taxon>
        <taxon>Burkholderiaceae</taxon>
        <taxon>Paraburkholderia</taxon>
    </lineage>
</organism>
<dbReference type="Pfam" id="PF00111">
    <property type="entry name" value="Fer2"/>
    <property type="match status" value="1"/>
</dbReference>
<accession>A0A8T6ZGE2</accession>
<dbReference type="InterPro" id="IPR050415">
    <property type="entry name" value="MRET"/>
</dbReference>
<dbReference type="InterPro" id="IPR017938">
    <property type="entry name" value="Riboflavin_synthase-like_b-brl"/>
</dbReference>
<keyword evidence="7" id="KW-0411">Iron-sulfur</keyword>
<keyword evidence="10" id="KW-0521">NADP</keyword>
<evidence type="ECO:0000256" key="8">
    <source>
        <dbReference type="ARBA" id="ARBA00022723"/>
    </source>
</evidence>
<evidence type="ECO:0000256" key="15">
    <source>
        <dbReference type="ARBA" id="ARBA00049433"/>
    </source>
</evidence>
<evidence type="ECO:0000256" key="12">
    <source>
        <dbReference type="ARBA" id="ARBA00023004"/>
    </source>
</evidence>
<dbReference type="PANTHER" id="PTHR47354">
    <property type="entry name" value="NADH OXIDOREDUCTASE HCR"/>
    <property type="match status" value="1"/>
</dbReference>
<keyword evidence="11" id="KW-0560">Oxidoreductase</keyword>
<dbReference type="AlphaFoldDB" id="A0A8T6ZGE2"/>
<dbReference type="Pfam" id="PF00175">
    <property type="entry name" value="NAD_binding_1"/>
    <property type="match status" value="1"/>
</dbReference>
<dbReference type="InterPro" id="IPR001041">
    <property type="entry name" value="2Fe-2S_ferredoxin-type"/>
</dbReference>
<dbReference type="InterPro" id="IPR012675">
    <property type="entry name" value="Beta-grasp_dom_sf"/>
</dbReference>
<dbReference type="InterPro" id="IPR008333">
    <property type="entry name" value="Cbr1-like_FAD-bd_dom"/>
</dbReference>